<organism evidence="1 2">
    <name type="scientific">Caenorhabditis tropicalis</name>
    <dbReference type="NCBI Taxonomy" id="1561998"/>
    <lineage>
        <taxon>Eukaryota</taxon>
        <taxon>Metazoa</taxon>
        <taxon>Ecdysozoa</taxon>
        <taxon>Nematoda</taxon>
        <taxon>Chromadorea</taxon>
        <taxon>Rhabditida</taxon>
        <taxon>Rhabditina</taxon>
        <taxon>Rhabditomorpha</taxon>
        <taxon>Rhabditoidea</taxon>
        <taxon>Rhabditidae</taxon>
        <taxon>Peloderinae</taxon>
        <taxon>Caenorhabditis</taxon>
    </lineage>
</organism>
<dbReference type="STRING" id="1561998.A0A1I7TUD3"/>
<accession>A0A1I7TUD3</accession>
<dbReference type="WBParaSite" id="Csp11.Scaffold629.g11878.t1">
    <property type="protein sequence ID" value="Csp11.Scaffold629.g11878.t1"/>
    <property type="gene ID" value="Csp11.Scaffold629.g11878"/>
</dbReference>
<evidence type="ECO:0000313" key="2">
    <source>
        <dbReference type="WBParaSite" id="Csp11.Scaffold629.g11878.t1"/>
    </source>
</evidence>
<dbReference type="PANTHER" id="PTHR12904">
    <property type="match status" value="1"/>
</dbReference>
<dbReference type="AlphaFoldDB" id="A0A1I7TUD3"/>
<name>A0A1I7TUD3_9PELO</name>
<reference evidence="2" key="1">
    <citation type="submission" date="2016-11" db="UniProtKB">
        <authorList>
            <consortium name="WormBaseParasite"/>
        </authorList>
    </citation>
    <scope>IDENTIFICATION</scope>
</reference>
<dbReference type="Proteomes" id="UP000095282">
    <property type="component" value="Unplaced"/>
</dbReference>
<dbReference type="eggNOG" id="KOG3665">
    <property type="taxonomic scope" value="Eukaryota"/>
</dbReference>
<protein>
    <submittedName>
        <fullName evidence="2">F-box domain-containing protein</fullName>
    </submittedName>
</protein>
<proteinExistence type="predicted"/>
<dbReference type="Gene3D" id="3.80.10.10">
    <property type="entry name" value="Ribonuclease Inhibitor"/>
    <property type="match status" value="1"/>
</dbReference>
<dbReference type="SUPFAM" id="SSF52047">
    <property type="entry name" value="RNI-like"/>
    <property type="match status" value="1"/>
</dbReference>
<evidence type="ECO:0000313" key="1">
    <source>
        <dbReference type="Proteomes" id="UP000095282"/>
    </source>
</evidence>
<sequence>MFVDSLLKLSIEKVAECLVKGHYKHLDFSLEAPLSDQVFSEVNKIKEYYEYSPVIAKETGLKLNIKNFNFESIPICGKDFENLHLHDIDSLVIDLDRLYEIDDYDREGTYNIVLILKTCLNERSRQNLRKLALKGYADFEKNWVEKLADLLPNLQSFDHWFDEEEDVLTICRFFPSLIHLNIHDSCNLNEIHRLKNLQSLNMNCSLFESSEGLGRLFELPNLLLLDVSKSDGFFRNLLLCEGTFQNLRFIESSGSDITETQLRRLVDRNPSLETIIVLGTPCQYTDFSDLPVTILNLANFKSTMNTLNYTLNKNKIKKKQVYNSIDRLEALQKNRTVKGFKEDEFLNLMMKVTQKCQPQGAEKNMVAKCLIPYFKRLFPKEPINEVLQNLDPKDPLFIERRWAAQTVLRYFPELARYYLFFPRK</sequence>
<dbReference type="InterPro" id="IPR051341">
    <property type="entry name" value="Zyg-11_UBL_adapter"/>
</dbReference>
<dbReference type="InterPro" id="IPR032675">
    <property type="entry name" value="LRR_dom_sf"/>
</dbReference>
<keyword evidence="1" id="KW-1185">Reference proteome</keyword>
<dbReference type="GO" id="GO:0031462">
    <property type="term" value="C:Cul2-RING ubiquitin ligase complex"/>
    <property type="evidence" value="ECO:0007669"/>
    <property type="project" value="TreeGrafter"/>
</dbReference>
<dbReference type="PANTHER" id="PTHR12904:SF28">
    <property type="entry name" value="ATP SYNTHASE SUBUNIT ALPHA-RELATED"/>
    <property type="match status" value="1"/>
</dbReference>